<proteinExistence type="predicted"/>
<gene>
    <name evidence="2" type="ORF">UFOPK3402_02023</name>
</gene>
<feature type="compositionally biased region" description="Basic and acidic residues" evidence="1">
    <location>
        <begin position="94"/>
        <end position="107"/>
    </location>
</feature>
<accession>A0A6J7EVH3</accession>
<feature type="region of interest" description="Disordered" evidence="1">
    <location>
        <begin position="229"/>
        <end position="252"/>
    </location>
</feature>
<dbReference type="AlphaFoldDB" id="A0A6J7EVH3"/>
<name>A0A6J7EVH3_9ZZZZ</name>
<feature type="region of interest" description="Disordered" evidence="1">
    <location>
        <begin position="193"/>
        <end position="216"/>
    </location>
</feature>
<reference evidence="2" key="1">
    <citation type="submission" date="2020-05" db="EMBL/GenBank/DDBJ databases">
        <authorList>
            <person name="Chiriac C."/>
            <person name="Salcher M."/>
            <person name="Ghai R."/>
            <person name="Kavagutti S V."/>
        </authorList>
    </citation>
    <scope>NUCLEOTIDE SEQUENCE</scope>
</reference>
<organism evidence="2">
    <name type="scientific">freshwater metagenome</name>
    <dbReference type="NCBI Taxonomy" id="449393"/>
    <lineage>
        <taxon>unclassified sequences</taxon>
        <taxon>metagenomes</taxon>
        <taxon>ecological metagenomes</taxon>
    </lineage>
</organism>
<dbReference type="EMBL" id="CAFBLS010000342">
    <property type="protein sequence ID" value="CAB4887136.1"/>
    <property type="molecule type" value="Genomic_DNA"/>
</dbReference>
<protein>
    <submittedName>
        <fullName evidence="2">Unannotated protein</fullName>
    </submittedName>
</protein>
<evidence type="ECO:0000313" key="2">
    <source>
        <dbReference type="EMBL" id="CAB4887136.1"/>
    </source>
</evidence>
<sequence length="252" mass="27030">MTDLACLRREQALLPLQVLLRLARDRSLDGEAADQVQRPVPLLEALRCGGCCDAAAKSTGQPDPASHRNRWIEDAQFGSLPAAEPSRAGGHAQPAEHRLVRGRDIVSGRRHGLPGGQPEPLRTGRHHPVHPPPAHARLANEEDPPLDCLDCPTAIGVTCHEVRQTAAADRRAGPARHEQPDPIRCRIAAAHDPARPDTGQRHPASVVGNAKHEDLTGDRLEHLARAELPGIRPGQFGGGSRLDAHPDLTSSA</sequence>
<feature type="region of interest" description="Disordered" evidence="1">
    <location>
        <begin position="81"/>
        <end position="141"/>
    </location>
</feature>
<evidence type="ECO:0000256" key="1">
    <source>
        <dbReference type="SAM" id="MobiDB-lite"/>
    </source>
</evidence>